<sequence length="247" mass="26942">MAGSGSSVVMCTSPHDGVHWREAEAEPELRRTGSQGWTIIEGSSPRDRWVRGLRDISMRWRAGQTEQSPWTPPGGRRAQPGALEDTTVTVRTGSACWEEQRMAGAKRPRGVTVQAGGQWADSLQAVMGETGKAEDRNKAMKDRANNWLYVKTRALGSPWGEKPLAWGLVCVGTGPAKWAVRARGQAIGRTGCRSWGEGLAQSSLTARETPCGRKGWLGAEGITQGPSRSDHRSYEQGPYREARCQDP</sequence>
<proteinExistence type="predicted"/>
<dbReference type="AlphaFoldDB" id="S7MSQ8"/>
<organism evidence="2 3">
    <name type="scientific">Myotis brandtii</name>
    <name type="common">Brandt's bat</name>
    <dbReference type="NCBI Taxonomy" id="109478"/>
    <lineage>
        <taxon>Eukaryota</taxon>
        <taxon>Metazoa</taxon>
        <taxon>Chordata</taxon>
        <taxon>Craniata</taxon>
        <taxon>Vertebrata</taxon>
        <taxon>Euteleostomi</taxon>
        <taxon>Mammalia</taxon>
        <taxon>Eutheria</taxon>
        <taxon>Laurasiatheria</taxon>
        <taxon>Chiroptera</taxon>
        <taxon>Yangochiroptera</taxon>
        <taxon>Vespertilionidae</taxon>
        <taxon>Myotis</taxon>
    </lineage>
</organism>
<dbReference type="EMBL" id="KE162192">
    <property type="protein sequence ID" value="EPQ07409.1"/>
    <property type="molecule type" value="Genomic_DNA"/>
</dbReference>
<name>S7MSQ8_MYOBR</name>
<dbReference type="Proteomes" id="UP000052978">
    <property type="component" value="Unassembled WGS sequence"/>
</dbReference>
<feature type="region of interest" description="Disordered" evidence="1">
    <location>
        <begin position="62"/>
        <end position="81"/>
    </location>
</feature>
<gene>
    <name evidence="2" type="ORF">D623_10002743</name>
</gene>
<accession>S7MSQ8</accession>
<evidence type="ECO:0000256" key="1">
    <source>
        <dbReference type="SAM" id="MobiDB-lite"/>
    </source>
</evidence>
<evidence type="ECO:0000313" key="3">
    <source>
        <dbReference type="Proteomes" id="UP000052978"/>
    </source>
</evidence>
<evidence type="ECO:0000313" key="2">
    <source>
        <dbReference type="EMBL" id="EPQ07409.1"/>
    </source>
</evidence>
<reference evidence="2 3" key="1">
    <citation type="journal article" date="2013" name="Nat. Commun.">
        <title>Genome analysis reveals insights into physiology and longevity of the Brandt's bat Myotis brandtii.</title>
        <authorList>
            <person name="Seim I."/>
            <person name="Fang X."/>
            <person name="Xiong Z."/>
            <person name="Lobanov A.V."/>
            <person name="Huang Z."/>
            <person name="Ma S."/>
            <person name="Feng Y."/>
            <person name="Turanov A.A."/>
            <person name="Zhu Y."/>
            <person name="Lenz T.L."/>
            <person name="Gerashchenko M.V."/>
            <person name="Fan D."/>
            <person name="Hee Yim S."/>
            <person name="Yao X."/>
            <person name="Jordan D."/>
            <person name="Xiong Y."/>
            <person name="Ma Y."/>
            <person name="Lyapunov A.N."/>
            <person name="Chen G."/>
            <person name="Kulakova O.I."/>
            <person name="Sun Y."/>
            <person name="Lee S.G."/>
            <person name="Bronson R.T."/>
            <person name="Moskalev A.A."/>
            <person name="Sunyaev S.R."/>
            <person name="Zhang G."/>
            <person name="Krogh A."/>
            <person name="Wang J."/>
            <person name="Gladyshev V.N."/>
        </authorList>
    </citation>
    <scope>NUCLEOTIDE SEQUENCE [LARGE SCALE GENOMIC DNA]</scope>
</reference>
<feature type="region of interest" description="Disordered" evidence="1">
    <location>
        <begin position="203"/>
        <end position="247"/>
    </location>
</feature>
<protein>
    <submittedName>
        <fullName evidence="2">Uncharacterized protein</fullName>
    </submittedName>
</protein>
<feature type="compositionally biased region" description="Basic and acidic residues" evidence="1">
    <location>
        <begin position="228"/>
        <end position="247"/>
    </location>
</feature>
<keyword evidence="3" id="KW-1185">Reference proteome</keyword>